<dbReference type="Pfam" id="PF13245">
    <property type="entry name" value="AAA_19"/>
    <property type="match status" value="1"/>
</dbReference>
<evidence type="ECO:0000259" key="3">
    <source>
        <dbReference type="Pfam" id="PF13538"/>
    </source>
</evidence>
<dbReference type="InterPro" id="IPR011528">
    <property type="entry name" value="NERD"/>
</dbReference>
<dbReference type="GO" id="GO:0005524">
    <property type="term" value="F:ATP binding"/>
    <property type="evidence" value="ECO:0007669"/>
    <property type="project" value="InterPro"/>
</dbReference>
<proteinExistence type="predicted"/>
<sequence length="534" mass="59080">MAIIYPQIAAAETPDSELKVRDSFSRTRDFVVFHSLRWQSQRGRRQGDGEADFIIIAPAHGILVLEVKGGGVEVVDGQWITTDRYKRKHKIKDPFQQAADSKYALLAYLSKNAPSLSSIPLVHAVAFPDVQIKGSLSINSPRKIIMDLDDLKDPDNAVKKVFHHWGKSYSLSKEELSSLVEELAPTTMVSKTLREEIVEIEKRLVILTEEQIRVLNTLNRVKRALIVGGAGTGKSLLAVEKAKKLSESGLKTLLLCYNTPLKERLAKALEGAEVSVQTFHSLAIKIANAGAGRKNANFLNEAWFEKQAPEVVLKSASEGGLHYDAVIVDEAQDFSVEWLSAVEALLKESGHFYLFADSHQNLYKREWRSPENLVELELSINCRNTKQIADQVAKVFGDQVEGPAVFGPMPEFVEIDSIDRLDVRVSEVVMNLLEREKLSPENITVLTDSANLVKVLRESGVGPYLYTTLNGVGIAVETVHKFKGLESDAVVLAVTNKSSADNLSELAYVGYSRAKASLHVIGESSLKDSLFWIS</sequence>
<feature type="domain" description="NERD" evidence="2">
    <location>
        <begin position="17"/>
        <end position="128"/>
    </location>
</feature>
<organism evidence="4 5">
    <name type="scientific">Pseudomonas nitroreducens</name>
    <dbReference type="NCBI Taxonomy" id="46680"/>
    <lineage>
        <taxon>Bacteria</taxon>
        <taxon>Pseudomonadati</taxon>
        <taxon>Pseudomonadota</taxon>
        <taxon>Gammaproteobacteria</taxon>
        <taxon>Pseudomonadales</taxon>
        <taxon>Pseudomonadaceae</taxon>
        <taxon>Pseudomonas</taxon>
    </lineage>
</organism>
<reference evidence="5" key="2">
    <citation type="submission" date="2019-06" db="EMBL/GenBank/DDBJ databases">
        <title>AzeR, a transcriptional regulator that responds to azelaic acid in Pseudomonas nitroreducens.</title>
        <authorList>
            <person name="Bez C."/>
            <person name="Javvadi S.G."/>
            <person name="Bertani I."/>
            <person name="Devescovi G."/>
            <person name="Studholme D.J."/>
            <person name="Geller A."/>
            <person name="Levy A."/>
            <person name="Venturi V."/>
        </authorList>
    </citation>
    <scope>NUCLEOTIDE SEQUENCE [LARGE SCALE GENOMIC DNA]</scope>
    <source>
        <strain evidence="5">DSM 9128</strain>
    </source>
</reference>
<dbReference type="InterPro" id="IPR000212">
    <property type="entry name" value="DNA_helicase_UvrD/REP"/>
</dbReference>
<dbReference type="GO" id="GO:0043138">
    <property type="term" value="F:3'-5' DNA helicase activity"/>
    <property type="evidence" value="ECO:0007669"/>
    <property type="project" value="TreeGrafter"/>
</dbReference>
<comment type="caution">
    <text evidence="4">The sequence shown here is derived from an EMBL/GenBank/DDBJ whole genome shotgun (WGS) entry which is preliminary data.</text>
</comment>
<gene>
    <name evidence="4" type="ORF">FEA48_05795</name>
</gene>
<dbReference type="Gene3D" id="3.40.50.300">
    <property type="entry name" value="P-loop containing nucleotide triphosphate hydrolases"/>
    <property type="match status" value="2"/>
</dbReference>
<accession>A0A5R9AJT8</accession>
<evidence type="ECO:0000313" key="4">
    <source>
        <dbReference type="EMBL" id="TLP78710.1"/>
    </source>
</evidence>
<dbReference type="SUPFAM" id="SSF52540">
    <property type="entry name" value="P-loop containing nucleoside triphosphate hydrolases"/>
    <property type="match status" value="1"/>
</dbReference>
<evidence type="ECO:0000259" key="2">
    <source>
        <dbReference type="Pfam" id="PF08378"/>
    </source>
</evidence>
<dbReference type="Pfam" id="PF13538">
    <property type="entry name" value="UvrD_C_2"/>
    <property type="match status" value="1"/>
</dbReference>
<dbReference type="AlphaFoldDB" id="A0A5R9AJT8"/>
<dbReference type="PANTHER" id="PTHR11070">
    <property type="entry name" value="UVRD / RECB / PCRA DNA HELICASE FAMILY MEMBER"/>
    <property type="match status" value="1"/>
</dbReference>
<dbReference type="Proteomes" id="UP000307510">
    <property type="component" value="Unassembled WGS sequence"/>
</dbReference>
<dbReference type="InterPro" id="IPR027785">
    <property type="entry name" value="UvrD-like_helicase_C"/>
</dbReference>
<dbReference type="Pfam" id="PF08378">
    <property type="entry name" value="NERD"/>
    <property type="match status" value="1"/>
</dbReference>
<dbReference type="GO" id="GO:0003677">
    <property type="term" value="F:DNA binding"/>
    <property type="evidence" value="ECO:0007669"/>
    <property type="project" value="InterPro"/>
</dbReference>
<dbReference type="GO" id="GO:0000725">
    <property type="term" value="P:recombinational repair"/>
    <property type="evidence" value="ECO:0007669"/>
    <property type="project" value="TreeGrafter"/>
</dbReference>
<dbReference type="EMBL" id="VASG01000001">
    <property type="protein sequence ID" value="TLP78710.1"/>
    <property type="molecule type" value="Genomic_DNA"/>
</dbReference>
<dbReference type="RefSeq" id="WP_138212906.1">
    <property type="nucleotide sequence ID" value="NZ_VASG01000001.1"/>
</dbReference>
<protein>
    <recommendedName>
        <fullName evidence="1">DNA 3'-5' helicase II</fullName>
    </recommendedName>
</protein>
<evidence type="ECO:0000256" key="1">
    <source>
        <dbReference type="ARBA" id="ARBA00034923"/>
    </source>
</evidence>
<dbReference type="PANTHER" id="PTHR11070:SF2">
    <property type="entry name" value="ATP-DEPENDENT DNA HELICASE SRS2"/>
    <property type="match status" value="1"/>
</dbReference>
<name>A0A5R9AJT8_PSENT</name>
<feature type="domain" description="UvrD-like helicase C-terminal" evidence="3">
    <location>
        <begin position="475"/>
        <end position="521"/>
    </location>
</feature>
<dbReference type="InterPro" id="IPR027417">
    <property type="entry name" value="P-loop_NTPase"/>
</dbReference>
<evidence type="ECO:0000313" key="5">
    <source>
        <dbReference type="Proteomes" id="UP000307510"/>
    </source>
</evidence>
<reference evidence="4 5" key="1">
    <citation type="submission" date="2019-05" db="EMBL/GenBank/DDBJ databases">
        <authorList>
            <person name="Moore K."/>
            <person name="O'Neill P."/>
            <person name="Farbos A."/>
            <person name="Studholme D.J."/>
        </authorList>
    </citation>
    <scope>NUCLEOTIDE SEQUENCE [LARGE SCALE GENOMIC DNA]</scope>
    <source>
        <strain evidence="4 5">DSM 9128</strain>
    </source>
</reference>